<dbReference type="PANTHER" id="PTHR30466:SF11">
    <property type="entry name" value="FLAVIN-DEPENDENT MONOOXYGENASE, REDUCTASE SUBUNIT HSAB"/>
    <property type="match status" value="1"/>
</dbReference>
<dbReference type="RefSeq" id="WP_110377613.1">
    <property type="nucleotide sequence ID" value="NZ_JAHBRY010000001.1"/>
</dbReference>
<dbReference type="PANTHER" id="PTHR30466">
    <property type="entry name" value="FLAVIN REDUCTASE"/>
    <property type="match status" value="1"/>
</dbReference>
<evidence type="ECO:0000259" key="3">
    <source>
        <dbReference type="SMART" id="SM00903"/>
    </source>
</evidence>
<reference evidence="4 5" key="1">
    <citation type="submission" date="2018-05" db="EMBL/GenBank/DDBJ databases">
        <title>Genomic Encyclopedia of Type Strains, Phase IV (KMG-IV): sequencing the most valuable type-strain genomes for metagenomic binning, comparative biology and taxonomic classification.</title>
        <authorList>
            <person name="Goeker M."/>
        </authorList>
    </citation>
    <scope>NUCLEOTIDE SEQUENCE [LARGE SCALE GENOMIC DNA]</scope>
    <source>
        <strain evidence="4 5">DSM 6462</strain>
    </source>
</reference>
<sequence>MYSAVSRPEGGISDRASFRKIAGLWPSGVAVITAMDNAGTPFGLTMSSVTSLSLEPPLYLICVDLKSTTLPAIQDSGRFCINFLMRSQQEISNIFAGRSADKFSRVPTRRRPSGHIEISGSLAVITCTVRDMIAGGDHSIITGLATEMWGVDGEPLMHFRGAYREMGPPATAAIHAHQSAQ</sequence>
<dbReference type="InterPro" id="IPR012349">
    <property type="entry name" value="Split_barrel_FMN-bd"/>
</dbReference>
<organism evidence="4 5">
    <name type="scientific">Chelatococcus asaccharovorans</name>
    <dbReference type="NCBI Taxonomy" id="28210"/>
    <lineage>
        <taxon>Bacteria</taxon>
        <taxon>Pseudomonadati</taxon>
        <taxon>Pseudomonadota</taxon>
        <taxon>Alphaproteobacteria</taxon>
        <taxon>Hyphomicrobiales</taxon>
        <taxon>Chelatococcaceae</taxon>
        <taxon>Chelatococcus</taxon>
    </lineage>
</organism>
<dbReference type="EMBL" id="QJJK01000013">
    <property type="protein sequence ID" value="PXW53655.1"/>
    <property type="molecule type" value="Genomic_DNA"/>
</dbReference>
<gene>
    <name evidence="4" type="ORF">C7450_113143</name>
</gene>
<comment type="caution">
    <text evidence="4">The sequence shown here is derived from an EMBL/GenBank/DDBJ whole genome shotgun (WGS) entry which is preliminary data.</text>
</comment>
<dbReference type="SUPFAM" id="SSF50475">
    <property type="entry name" value="FMN-binding split barrel"/>
    <property type="match status" value="1"/>
</dbReference>
<evidence type="ECO:0000313" key="4">
    <source>
        <dbReference type="EMBL" id="PXW53655.1"/>
    </source>
</evidence>
<protein>
    <submittedName>
        <fullName evidence="4">Flavin reductase (DIM6/NTAB) family NADH-FMN oxidoreductase RutF</fullName>
    </submittedName>
</protein>
<proteinExistence type="inferred from homology"/>
<dbReference type="Proteomes" id="UP000248021">
    <property type="component" value="Unassembled WGS sequence"/>
</dbReference>
<name>A0A2V3TXE5_9HYPH</name>
<dbReference type="GO" id="GO:0042602">
    <property type="term" value="F:riboflavin reductase (NADPH) activity"/>
    <property type="evidence" value="ECO:0007669"/>
    <property type="project" value="TreeGrafter"/>
</dbReference>
<dbReference type="Gene3D" id="2.30.110.10">
    <property type="entry name" value="Electron Transport, Fmn-binding Protein, Chain A"/>
    <property type="match status" value="1"/>
</dbReference>
<dbReference type="AlphaFoldDB" id="A0A2V3TXE5"/>
<evidence type="ECO:0000256" key="1">
    <source>
        <dbReference type="ARBA" id="ARBA00008898"/>
    </source>
</evidence>
<dbReference type="GO" id="GO:0010181">
    <property type="term" value="F:FMN binding"/>
    <property type="evidence" value="ECO:0007669"/>
    <property type="project" value="InterPro"/>
</dbReference>
<feature type="domain" description="Flavin reductase like" evidence="3">
    <location>
        <begin position="22"/>
        <end position="165"/>
    </location>
</feature>
<keyword evidence="2" id="KW-0560">Oxidoreductase</keyword>
<evidence type="ECO:0000313" key="5">
    <source>
        <dbReference type="Proteomes" id="UP000248021"/>
    </source>
</evidence>
<dbReference type="SMART" id="SM00903">
    <property type="entry name" value="Flavin_Reduct"/>
    <property type="match status" value="1"/>
</dbReference>
<dbReference type="InterPro" id="IPR002563">
    <property type="entry name" value="Flavin_Rdtase-like_dom"/>
</dbReference>
<comment type="similarity">
    <text evidence="1">Belongs to the non-flavoprotein flavin reductase family.</text>
</comment>
<dbReference type="InterPro" id="IPR050268">
    <property type="entry name" value="NADH-dep_flavin_reductase"/>
</dbReference>
<evidence type="ECO:0000256" key="2">
    <source>
        <dbReference type="ARBA" id="ARBA00023002"/>
    </source>
</evidence>
<dbReference type="OrthoDB" id="9789254at2"/>
<keyword evidence="5" id="KW-1185">Reference proteome</keyword>
<dbReference type="Pfam" id="PF01613">
    <property type="entry name" value="Flavin_Reduct"/>
    <property type="match status" value="1"/>
</dbReference>
<accession>A0A2V3TXE5</accession>